<gene>
    <name evidence="2" type="ORF">BofuT4_uP083350.1</name>
</gene>
<feature type="signal peptide" evidence="1">
    <location>
        <begin position="1"/>
        <end position="22"/>
    </location>
</feature>
<reference evidence="3" key="1">
    <citation type="journal article" date="2011" name="PLoS Genet.">
        <title>Genomic analysis of the necrotrophic fungal pathogens Sclerotinia sclerotiorum and Botrytis cinerea.</title>
        <authorList>
            <person name="Amselem J."/>
            <person name="Cuomo C.A."/>
            <person name="van Kan J.A."/>
            <person name="Viaud M."/>
            <person name="Benito E.P."/>
            <person name="Couloux A."/>
            <person name="Coutinho P.M."/>
            <person name="de Vries R.P."/>
            <person name="Dyer P.S."/>
            <person name="Fillinger S."/>
            <person name="Fournier E."/>
            <person name="Gout L."/>
            <person name="Hahn M."/>
            <person name="Kohn L."/>
            <person name="Lapalu N."/>
            <person name="Plummer K.M."/>
            <person name="Pradier J.M."/>
            <person name="Quevillon E."/>
            <person name="Sharon A."/>
            <person name="Simon A."/>
            <person name="ten Have A."/>
            <person name="Tudzynski B."/>
            <person name="Tudzynski P."/>
            <person name="Wincker P."/>
            <person name="Andrew M."/>
            <person name="Anthouard V."/>
            <person name="Beever R.E."/>
            <person name="Beffa R."/>
            <person name="Benoit I."/>
            <person name="Bouzid O."/>
            <person name="Brault B."/>
            <person name="Chen Z."/>
            <person name="Choquer M."/>
            <person name="Collemare J."/>
            <person name="Cotton P."/>
            <person name="Danchin E.G."/>
            <person name="Da Silva C."/>
            <person name="Gautier A."/>
            <person name="Giraud C."/>
            <person name="Giraud T."/>
            <person name="Gonzalez C."/>
            <person name="Grossetete S."/>
            <person name="Guldener U."/>
            <person name="Henrissat B."/>
            <person name="Howlett B.J."/>
            <person name="Kodira C."/>
            <person name="Kretschmer M."/>
            <person name="Lappartient A."/>
            <person name="Leroch M."/>
            <person name="Levis C."/>
            <person name="Mauceli E."/>
            <person name="Neuveglise C."/>
            <person name="Oeser B."/>
            <person name="Pearson M."/>
            <person name="Poulain J."/>
            <person name="Poussereau N."/>
            <person name="Quesneville H."/>
            <person name="Rascle C."/>
            <person name="Schumacher J."/>
            <person name="Segurens B."/>
            <person name="Sexton A."/>
            <person name="Silva E."/>
            <person name="Sirven C."/>
            <person name="Soanes D.M."/>
            <person name="Talbot N.J."/>
            <person name="Templeton M."/>
            <person name="Yandava C."/>
            <person name="Yarden O."/>
            <person name="Zeng Q."/>
            <person name="Rollins J.A."/>
            <person name="Lebrun M.H."/>
            <person name="Dickman M."/>
        </authorList>
    </citation>
    <scope>NUCLEOTIDE SEQUENCE [LARGE SCALE GENOMIC DNA]</scope>
    <source>
        <strain evidence="3">T4</strain>
    </source>
</reference>
<name>G2YJY4_BOTF4</name>
<sequence>MFVRNAAVWAVALSVTVSTVLSESAVGEKVARAEGEDSIC</sequence>
<evidence type="ECO:0000313" key="3">
    <source>
        <dbReference type="Proteomes" id="UP000008177"/>
    </source>
</evidence>
<accession>G2YJY4</accession>
<dbReference type="InParanoid" id="G2YJY4"/>
<dbReference type="HOGENOM" id="CLU_3299282_0_0_1"/>
<evidence type="ECO:0000256" key="1">
    <source>
        <dbReference type="SAM" id="SignalP"/>
    </source>
</evidence>
<dbReference type="AlphaFoldDB" id="G2YJY4"/>
<organism evidence="2 3">
    <name type="scientific">Botryotinia fuckeliana (strain T4)</name>
    <name type="common">Noble rot fungus</name>
    <name type="synonym">Botrytis cinerea</name>
    <dbReference type="NCBI Taxonomy" id="999810"/>
    <lineage>
        <taxon>Eukaryota</taxon>
        <taxon>Fungi</taxon>
        <taxon>Dikarya</taxon>
        <taxon>Ascomycota</taxon>
        <taxon>Pezizomycotina</taxon>
        <taxon>Leotiomycetes</taxon>
        <taxon>Helotiales</taxon>
        <taxon>Sclerotiniaceae</taxon>
        <taxon>Botrytis</taxon>
    </lineage>
</organism>
<protein>
    <submittedName>
        <fullName evidence="2">Uncharacterized protein</fullName>
    </submittedName>
</protein>
<keyword evidence="1" id="KW-0732">Signal</keyword>
<dbReference type="Proteomes" id="UP000008177">
    <property type="component" value="Unplaced contigs"/>
</dbReference>
<dbReference type="STRING" id="999810.G2YJY4"/>
<feature type="chain" id="PRO_5003440801" evidence="1">
    <location>
        <begin position="23"/>
        <end position="40"/>
    </location>
</feature>
<evidence type="ECO:0000313" key="2">
    <source>
        <dbReference type="EMBL" id="CCD35013.1"/>
    </source>
</evidence>
<proteinExistence type="predicted"/>
<dbReference type="EMBL" id="FQ790339">
    <property type="protein sequence ID" value="CCD35013.1"/>
    <property type="molecule type" value="Genomic_DNA"/>
</dbReference>